<feature type="transmembrane region" description="Helical" evidence="1">
    <location>
        <begin position="323"/>
        <end position="340"/>
    </location>
</feature>
<dbReference type="Proteomes" id="UP000318585">
    <property type="component" value="Unassembled WGS sequence"/>
</dbReference>
<organism evidence="3 4">
    <name type="scientific">Flavobacterium franklandianum</name>
    <dbReference type="NCBI Taxonomy" id="2594430"/>
    <lineage>
        <taxon>Bacteria</taxon>
        <taxon>Pseudomonadati</taxon>
        <taxon>Bacteroidota</taxon>
        <taxon>Flavobacteriia</taxon>
        <taxon>Flavobacteriales</taxon>
        <taxon>Flavobacteriaceae</taxon>
        <taxon>Flavobacterium</taxon>
    </lineage>
</organism>
<feature type="transmembrane region" description="Helical" evidence="1">
    <location>
        <begin position="246"/>
        <end position="263"/>
    </location>
</feature>
<feature type="domain" description="Acyltransferase 3" evidence="2">
    <location>
        <begin position="49"/>
        <end position="363"/>
    </location>
</feature>
<keyword evidence="1" id="KW-1133">Transmembrane helix</keyword>
<dbReference type="InterPro" id="IPR050879">
    <property type="entry name" value="Acyltransferase_3"/>
</dbReference>
<dbReference type="OrthoDB" id="9796461at2"/>
<protein>
    <submittedName>
        <fullName evidence="3">Acyltransferase</fullName>
    </submittedName>
</protein>
<feature type="transmembrane region" description="Helical" evidence="1">
    <location>
        <begin position="77"/>
        <end position="100"/>
    </location>
</feature>
<feature type="transmembrane region" description="Helical" evidence="1">
    <location>
        <begin position="270"/>
        <end position="288"/>
    </location>
</feature>
<dbReference type="EMBL" id="VJZR01000001">
    <property type="protein sequence ID" value="TRX23891.1"/>
    <property type="molecule type" value="Genomic_DNA"/>
</dbReference>
<keyword evidence="1" id="KW-0812">Transmembrane</keyword>
<feature type="transmembrane region" description="Helical" evidence="1">
    <location>
        <begin position="294"/>
        <end position="311"/>
    </location>
</feature>
<keyword evidence="3" id="KW-0012">Acyltransferase</keyword>
<dbReference type="PANTHER" id="PTHR23028:SF53">
    <property type="entry name" value="ACYL_TRANSF_3 DOMAIN-CONTAINING PROTEIN"/>
    <property type="match status" value="1"/>
</dbReference>
<evidence type="ECO:0000256" key="1">
    <source>
        <dbReference type="SAM" id="Phobius"/>
    </source>
</evidence>
<keyword evidence="4" id="KW-1185">Reference proteome</keyword>
<sequence length="387" mass="45659">MGYNSFWEIQSRFWRVYDFCFRSRWYRNQSKKSNDNSVIFNWNMNNKNCFDFLRFFFAANILLAHLCELSQNKSLEFLANFSNSSIAVQGFFIISGFLVAKSYTNTPSLKEYFIKRAKRILPAYIVVLLFSAVTLSFFSSFSFLDYFTDINVYKYLGWNSLFLNFMHPCLPGLFENNLMCAVNGALWTLKVEEGFYIVLPFIFYAIKKSKKPFLILGSLYFLSLLYWFFMDFYLNQPLLAKQLPGYIAYFVTGIFLFLNFDFVLQNKGKLLIASIFGLIISNILNFQIDILYPAAFGTIVIIAAYSLPFLNNFGKYGDFTYGLYIYHFPVIQLFRQYNLFEKYNPIVMAFAVILITFFFAVLSWFFIEKRFLDRFKNKDIKQKMAVC</sequence>
<evidence type="ECO:0000259" key="2">
    <source>
        <dbReference type="Pfam" id="PF01757"/>
    </source>
</evidence>
<proteinExistence type="predicted"/>
<reference evidence="3 4" key="1">
    <citation type="submission" date="2019-07" db="EMBL/GenBank/DDBJ databases">
        <title>Novel species of Flavobacterium.</title>
        <authorList>
            <person name="Liu Q."/>
            <person name="Xin Y.-H."/>
        </authorList>
    </citation>
    <scope>NUCLEOTIDE SEQUENCE [LARGE SCALE GENOMIC DNA]</scope>
    <source>
        <strain evidence="3 4">LB3P56</strain>
    </source>
</reference>
<name>A0A553CTV1_9FLAO</name>
<dbReference type="AlphaFoldDB" id="A0A553CTV1"/>
<feature type="transmembrane region" description="Helical" evidence="1">
    <location>
        <begin position="185"/>
        <end position="206"/>
    </location>
</feature>
<keyword evidence="1" id="KW-0472">Membrane</keyword>
<dbReference type="GO" id="GO:0009103">
    <property type="term" value="P:lipopolysaccharide biosynthetic process"/>
    <property type="evidence" value="ECO:0007669"/>
    <property type="project" value="TreeGrafter"/>
</dbReference>
<feature type="transmembrane region" description="Helical" evidence="1">
    <location>
        <begin position="121"/>
        <end position="144"/>
    </location>
</feature>
<evidence type="ECO:0000313" key="4">
    <source>
        <dbReference type="Proteomes" id="UP000318585"/>
    </source>
</evidence>
<dbReference type="Pfam" id="PF01757">
    <property type="entry name" value="Acyl_transf_3"/>
    <property type="match status" value="1"/>
</dbReference>
<feature type="transmembrane region" description="Helical" evidence="1">
    <location>
        <begin position="213"/>
        <end position="234"/>
    </location>
</feature>
<dbReference type="GO" id="GO:0016020">
    <property type="term" value="C:membrane"/>
    <property type="evidence" value="ECO:0007669"/>
    <property type="project" value="TreeGrafter"/>
</dbReference>
<dbReference type="PANTHER" id="PTHR23028">
    <property type="entry name" value="ACETYLTRANSFERASE"/>
    <property type="match status" value="1"/>
</dbReference>
<comment type="caution">
    <text evidence="3">The sequence shown here is derived from an EMBL/GenBank/DDBJ whole genome shotgun (WGS) entry which is preliminary data.</text>
</comment>
<feature type="transmembrane region" description="Helical" evidence="1">
    <location>
        <begin position="346"/>
        <end position="367"/>
    </location>
</feature>
<keyword evidence="3" id="KW-0808">Transferase</keyword>
<dbReference type="InterPro" id="IPR002656">
    <property type="entry name" value="Acyl_transf_3_dom"/>
</dbReference>
<accession>A0A553CTV1</accession>
<dbReference type="GO" id="GO:0016747">
    <property type="term" value="F:acyltransferase activity, transferring groups other than amino-acyl groups"/>
    <property type="evidence" value="ECO:0007669"/>
    <property type="project" value="InterPro"/>
</dbReference>
<feature type="transmembrane region" description="Helical" evidence="1">
    <location>
        <begin position="52"/>
        <end position="71"/>
    </location>
</feature>
<gene>
    <name evidence="3" type="ORF">FNW17_01560</name>
</gene>
<evidence type="ECO:0000313" key="3">
    <source>
        <dbReference type="EMBL" id="TRX23891.1"/>
    </source>
</evidence>